<comment type="similarity">
    <text evidence="1">Belongs to the LysR transcriptional regulatory family.</text>
</comment>
<evidence type="ECO:0000256" key="2">
    <source>
        <dbReference type="ARBA" id="ARBA00023015"/>
    </source>
</evidence>
<evidence type="ECO:0000313" key="7">
    <source>
        <dbReference type="Proteomes" id="UP000242515"/>
    </source>
</evidence>
<dbReference type="InterPro" id="IPR005119">
    <property type="entry name" value="LysR_subst-bd"/>
</dbReference>
<dbReference type="AlphaFoldDB" id="A0A1H9MB57"/>
<evidence type="ECO:0000313" key="6">
    <source>
        <dbReference type="EMBL" id="SER20373.1"/>
    </source>
</evidence>
<gene>
    <name evidence="6" type="ORF">SAMN05216522_11425</name>
</gene>
<dbReference type="Proteomes" id="UP000242515">
    <property type="component" value="Unassembled WGS sequence"/>
</dbReference>
<dbReference type="Pfam" id="PF00126">
    <property type="entry name" value="HTH_1"/>
    <property type="match status" value="1"/>
</dbReference>
<dbReference type="InterPro" id="IPR058163">
    <property type="entry name" value="LysR-type_TF_proteobact-type"/>
</dbReference>
<dbReference type="OrthoDB" id="8723543at2"/>
<keyword evidence="7" id="KW-1185">Reference proteome</keyword>
<dbReference type="Gene3D" id="1.10.10.10">
    <property type="entry name" value="Winged helix-like DNA-binding domain superfamily/Winged helix DNA-binding domain"/>
    <property type="match status" value="1"/>
</dbReference>
<reference evidence="7" key="1">
    <citation type="submission" date="2016-10" db="EMBL/GenBank/DDBJ databases">
        <authorList>
            <person name="Varghese N."/>
            <person name="Submissions S."/>
        </authorList>
    </citation>
    <scope>NUCLEOTIDE SEQUENCE [LARGE SCALE GENOMIC DNA]</scope>
    <source>
        <strain evidence="7">8N4</strain>
    </source>
</reference>
<dbReference type="GO" id="GO:0043565">
    <property type="term" value="F:sequence-specific DNA binding"/>
    <property type="evidence" value="ECO:0007669"/>
    <property type="project" value="TreeGrafter"/>
</dbReference>
<dbReference type="EMBL" id="FOGC01000014">
    <property type="protein sequence ID" value="SER20373.1"/>
    <property type="molecule type" value="Genomic_DNA"/>
</dbReference>
<dbReference type="InterPro" id="IPR036390">
    <property type="entry name" value="WH_DNA-bd_sf"/>
</dbReference>
<accession>A0A1H9MB57</accession>
<evidence type="ECO:0000256" key="1">
    <source>
        <dbReference type="ARBA" id="ARBA00009437"/>
    </source>
</evidence>
<keyword evidence="4" id="KW-0804">Transcription</keyword>
<evidence type="ECO:0000259" key="5">
    <source>
        <dbReference type="PROSITE" id="PS50931"/>
    </source>
</evidence>
<dbReference type="GO" id="GO:0006351">
    <property type="term" value="P:DNA-templated transcription"/>
    <property type="evidence" value="ECO:0007669"/>
    <property type="project" value="TreeGrafter"/>
</dbReference>
<dbReference type="SUPFAM" id="SSF53850">
    <property type="entry name" value="Periplasmic binding protein-like II"/>
    <property type="match status" value="1"/>
</dbReference>
<evidence type="ECO:0000256" key="3">
    <source>
        <dbReference type="ARBA" id="ARBA00023125"/>
    </source>
</evidence>
<organism evidence="6 7">
    <name type="scientific">Rosenbergiella nectarea</name>
    <dbReference type="NCBI Taxonomy" id="988801"/>
    <lineage>
        <taxon>Bacteria</taxon>
        <taxon>Pseudomonadati</taxon>
        <taxon>Pseudomonadota</taxon>
        <taxon>Gammaproteobacteria</taxon>
        <taxon>Enterobacterales</taxon>
        <taxon>Erwiniaceae</taxon>
        <taxon>Rosenbergiella</taxon>
    </lineage>
</organism>
<dbReference type="PANTHER" id="PTHR30537:SF21">
    <property type="entry name" value="HTH-TYPE TRANSCRIPTIONAL REGULATOR SINR-RELATED"/>
    <property type="match status" value="1"/>
</dbReference>
<name>A0A1H9MB57_9GAMM</name>
<protein>
    <submittedName>
        <fullName evidence="6">DNA-binding transcriptional regulator, LysR family</fullName>
    </submittedName>
</protein>
<dbReference type="PANTHER" id="PTHR30537">
    <property type="entry name" value="HTH-TYPE TRANSCRIPTIONAL REGULATOR"/>
    <property type="match status" value="1"/>
</dbReference>
<dbReference type="GO" id="GO:0003700">
    <property type="term" value="F:DNA-binding transcription factor activity"/>
    <property type="evidence" value="ECO:0007669"/>
    <property type="project" value="InterPro"/>
</dbReference>
<keyword evidence="2" id="KW-0805">Transcription regulation</keyword>
<dbReference type="Pfam" id="PF03466">
    <property type="entry name" value="LysR_substrate"/>
    <property type="match status" value="1"/>
</dbReference>
<feature type="domain" description="HTH lysR-type" evidence="5">
    <location>
        <begin position="1"/>
        <end position="64"/>
    </location>
</feature>
<dbReference type="InterPro" id="IPR036388">
    <property type="entry name" value="WH-like_DNA-bd_sf"/>
</dbReference>
<dbReference type="PROSITE" id="PS50931">
    <property type="entry name" value="HTH_LYSR"/>
    <property type="match status" value="1"/>
</dbReference>
<dbReference type="SUPFAM" id="SSF46785">
    <property type="entry name" value="Winged helix' DNA-binding domain"/>
    <property type="match status" value="1"/>
</dbReference>
<keyword evidence="3 6" id="KW-0238">DNA-binding</keyword>
<dbReference type="RefSeq" id="WP_092678027.1">
    <property type="nucleotide sequence ID" value="NZ_FOGC01000014.1"/>
</dbReference>
<dbReference type="STRING" id="988801.SAMN05216522_11425"/>
<proteinExistence type="inferred from homology"/>
<evidence type="ECO:0000256" key="4">
    <source>
        <dbReference type="ARBA" id="ARBA00023163"/>
    </source>
</evidence>
<dbReference type="InterPro" id="IPR000847">
    <property type="entry name" value="LysR_HTH_N"/>
</dbReference>
<dbReference type="Gene3D" id="3.40.190.290">
    <property type="match status" value="1"/>
</dbReference>
<sequence>MDSPKNRGMRDWQVFIRTVEAGSLSVAAKELNMTTGAVSKIISKLEEYTCTSLLIRDTHGIELTIAGRLAYNKALEITGLFADLLEELRNPQKQIRGVLKLSAPVILAEFLANHWAQEFMEIWPGTQIQLDARESSELSQDVPDLDNLILRSGKPENENIVYRELPGLKVVLIATQEYIDNNGCPHHPHDLLQHNVFNLRHNGFGSTLKFTKEDESYEISDLNNMSLSSNNHLSLINLCIEGKGITLGTPGWMKSAYAQQAKLITLMPDWTLDLVPVYLAWRPRKIYSPLFVAFRDYIEKKWIER</sequence>